<dbReference type="InterPro" id="IPR014756">
    <property type="entry name" value="Ig_E-set"/>
</dbReference>
<dbReference type="Gene3D" id="1.10.287.70">
    <property type="match status" value="1"/>
</dbReference>
<dbReference type="Pfam" id="PF17655">
    <property type="entry name" value="IRK_C"/>
    <property type="match status" value="1"/>
</dbReference>
<comment type="subcellular location">
    <subcellularLocation>
        <location evidence="2">Cell membrane</location>
    </subcellularLocation>
    <subcellularLocation>
        <location evidence="1 20">Membrane</location>
        <topology evidence="1 20">Multi-pass membrane protein</topology>
    </subcellularLocation>
</comment>
<dbReference type="PANTHER" id="PTHR11767">
    <property type="entry name" value="INWARD RECTIFIER POTASSIUM CHANNEL"/>
    <property type="match status" value="1"/>
</dbReference>
<keyword evidence="8 20" id="KW-0851">Voltage-gated channel</keyword>
<evidence type="ECO:0000256" key="13">
    <source>
        <dbReference type="ARBA" id="ARBA00023303"/>
    </source>
</evidence>
<keyword evidence="6" id="KW-0597">Phosphoprotein</keyword>
<comment type="catalytic activity">
    <reaction evidence="14">
        <text>K(+)(in) = K(+)(out)</text>
        <dbReference type="Rhea" id="RHEA:29463"/>
        <dbReference type="ChEBI" id="CHEBI:29103"/>
    </reaction>
</comment>
<keyword evidence="13 20" id="KW-0407">Ion channel</keyword>
<comment type="similarity">
    <text evidence="20">Belongs to the inward rectifier-type potassium channel (TC 1.A.2.1) family.</text>
</comment>
<dbReference type="PIRSF" id="PIRSF005465">
    <property type="entry name" value="GIRK_kir"/>
    <property type="match status" value="1"/>
</dbReference>
<evidence type="ECO:0000256" key="16">
    <source>
        <dbReference type="ARBA" id="ARBA00067901"/>
    </source>
</evidence>
<keyword evidence="24" id="KW-1185">Reference proteome</keyword>
<dbReference type="Pfam" id="PF01007">
    <property type="entry name" value="IRK"/>
    <property type="match status" value="1"/>
</dbReference>
<keyword evidence="4" id="KW-1003">Cell membrane</keyword>
<dbReference type="PANTHER" id="PTHR11767:SF3">
    <property type="entry name" value="INWARD RECTIFIER POTASSIUM CHANNEL 13"/>
    <property type="match status" value="1"/>
</dbReference>
<feature type="site" description="Role in the control of polyamine-mediated channel gating and in the blocking by intracellular magnesium" evidence="19">
    <location>
        <position position="150"/>
    </location>
</feature>
<dbReference type="PRINTS" id="PR01320">
    <property type="entry name" value="KIRCHANNEL"/>
</dbReference>
<dbReference type="SUPFAM" id="SSF81324">
    <property type="entry name" value="Voltage-gated potassium channels"/>
    <property type="match status" value="1"/>
</dbReference>
<evidence type="ECO:0000256" key="3">
    <source>
        <dbReference type="ARBA" id="ARBA00022448"/>
    </source>
</evidence>
<dbReference type="InterPro" id="IPR016449">
    <property type="entry name" value="K_chnl_inward-rec_Kir"/>
</dbReference>
<evidence type="ECO:0000256" key="5">
    <source>
        <dbReference type="ARBA" id="ARBA00022538"/>
    </source>
</evidence>
<feature type="domain" description="Potassium channel inwardly rectifying transmembrane" evidence="22">
    <location>
        <begin position="21"/>
        <end position="164"/>
    </location>
</feature>
<dbReference type="SUPFAM" id="SSF81296">
    <property type="entry name" value="E set domains"/>
    <property type="match status" value="1"/>
</dbReference>
<dbReference type="RefSeq" id="XP_030073036.1">
    <property type="nucleotide sequence ID" value="XM_030217176.1"/>
</dbReference>
<dbReference type="PRINTS" id="PR01679">
    <property type="entry name" value="KIR7CHANNEL"/>
</dbReference>
<keyword evidence="5 20" id="KW-0633">Potassium transport</keyword>
<evidence type="ECO:0000259" key="23">
    <source>
        <dbReference type="Pfam" id="PF17655"/>
    </source>
</evidence>
<evidence type="ECO:0000256" key="17">
    <source>
        <dbReference type="ARBA" id="ARBA00080033"/>
    </source>
</evidence>
<keyword evidence="9 20" id="KW-0630">Potassium</keyword>
<dbReference type="Proteomes" id="UP000515156">
    <property type="component" value="Chromosome 10"/>
</dbReference>
<evidence type="ECO:0000256" key="10">
    <source>
        <dbReference type="ARBA" id="ARBA00022989"/>
    </source>
</evidence>
<dbReference type="GO" id="GO:0005886">
    <property type="term" value="C:plasma membrane"/>
    <property type="evidence" value="ECO:0007669"/>
    <property type="project" value="UniProtKB-SubCell"/>
</dbReference>
<evidence type="ECO:0000313" key="24">
    <source>
        <dbReference type="Proteomes" id="UP000515156"/>
    </source>
</evidence>
<keyword evidence="12 21" id="KW-0472">Membrane</keyword>
<evidence type="ECO:0000256" key="18">
    <source>
        <dbReference type="ARBA" id="ARBA00080232"/>
    </source>
</evidence>
<protein>
    <recommendedName>
        <fullName evidence="16">Inward rectifier potassium channel 13</fullName>
    </recommendedName>
    <alternativeName>
        <fullName evidence="18">Inward rectifier K(+) channel Kir7.1</fullName>
    </alternativeName>
    <alternativeName>
        <fullName evidence="17">Potassium channel, inwardly rectifying subfamily J member 13</fullName>
    </alternativeName>
</protein>
<organism evidence="24 25">
    <name type="scientific">Microcaecilia unicolor</name>
    <dbReference type="NCBI Taxonomy" id="1415580"/>
    <lineage>
        <taxon>Eukaryota</taxon>
        <taxon>Metazoa</taxon>
        <taxon>Chordata</taxon>
        <taxon>Craniata</taxon>
        <taxon>Vertebrata</taxon>
        <taxon>Euteleostomi</taxon>
        <taxon>Amphibia</taxon>
        <taxon>Gymnophiona</taxon>
        <taxon>Siphonopidae</taxon>
        <taxon>Microcaecilia</taxon>
    </lineage>
</organism>
<evidence type="ECO:0000256" key="12">
    <source>
        <dbReference type="ARBA" id="ARBA00023136"/>
    </source>
</evidence>
<dbReference type="FunFam" id="2.60.40.1400:FF:000004">
    <property type="entry name" value="inward rectifier potassium channel 13 isoform X1"/>
    <property type="match status" value="1"/>
</dbReference>
<sequence>MDGTSKASAFPLLIARRQRLVTKDGHNTLRMTNVQSKGLLCLRDIWGILLDIRWRWMMLIFSTAFVTHWLFFAVLWYLLAEINGDLELDHDAPPDNHTICVKYINSFTAAFSFSLETQLTIGYGTMFPSGDCPTAIALLAVHMLIGLMLEAFITGVFVAKISRPKNRAYSIRFTNTAVVAHKEGKPCLMFQVANTRTSPLTGVSVNAVLYEERDNDQLHHTSVDFQLDNISSGECPFFVFPLTYCHVITQSSSLAPLLQSEVLQYFELVIFLSATQEGSGETCQRRTSYLPSEIVLNHRFISTLVQNTKGEYELNMENFDKTIPELPAATDNKLQSMAELENCANGQRINSFQICETVLEE</sequence>
<keyword evidence="3 20" id="KW-0813">Transport</keyword>
<dbReference type="KEGG" id="muo:115479310"/>
<dbReference type="FunCoup" id="A0A6P7Z8V6">
    <property type="interactions" value="323"/>
</dbReference>
<evidence type="ECO:0000313" key="25">
    <source>
        <dbReference type="RefSeq" id="XP_030073036.1"/>
    </source>
</evidence>
<dbReference type="InterPro" id="IPR013518">
    <property type="entry name" value="K_chnl_inward-rec_Kir_cyto"/>
</dbReference>
<dbReference type="GeneID" id="115479310"/>
<feature type="domain" description="Inward rectifier potassium channel C-terminal" evidence="23">
    <location>
        <begin position="171"/>
        <end position="335"/>
    </location>
</feature>
<dbReference type="GO" id="GO:0034702">
    <property type="term" value="C:monoatomic ion channel complex"/>
    <property type="evidence" value="ECO:0007669"/>
    <property type="project" value="UniProtKB-KW"/>
</dbReference>
<evidence type="ECO:0000256" key="8">
    <source>
        <dbReference type="ARBA" id="ARBA00022882"/>
    </source>
</evidence>
<evidence type="ECO:0000256" key="1">
    <source>
        <dbReference type="ARBA" id="ARBA00004141"/>
    </source>
</evidence>
<evidence type="ECO:0000256" key="21">
    <source>
        <dbReference type="SAM" id="Phobius"/>
    </source>
</evidence>
<evidence type="ECO:0000256" key="15">
    <source>
        <dbReference type="ARBA" id="ARBA00053687"/>
    </source>
</evidence>
<dbReference type="FunFam" id="1.10.287.70:FF:000081">
    <property type="entry name" value="inward rectifier potassium channel 13 isoform X1"/>
    <property type="match status" value="1"/>
</dbReference>
<dbReference type="GO" id="GO:0005242">
    <property type="term" value="F:inward rectifier potassium channel activity"/>
    <property type="evidence" value="ECO:0007669"/>
    <property type="project" value="InterPro"/>
</dbReference>
<keyword evidence="11 20" id="KW-0406">Ion transport</keyword>
<dbReference type="CTD" id="3769"/>
<evidence type="ECO:0000256" key="7">
    <source>
        <dbReference type="ARBA" id="ARBA00022692"/>
    </source>
</evidence>
<evidence type="ECO:0000256" key="19">
    <source>
        <dbReference type="PIRSR" id="PIRSR005465-1"/>
    </source>
</evidence>
<proteinExistence type="inferred from homology"/>
<dbReference type="AlphaFoldDB" id="A0A6P7Z8V6"/>
<evidence type="ECO:0000256" key="14">
    <source>
        <dbReference type="ARBA" id="ARBA00034430"/>
    </source>
</evidence>
<dbReference type="Gene3D" id="2.60.40.1400">
    <property type="entry name" value="G protein-activated inward rectifier potassium channel 1"/>
    <property type="match status" value="1"/>
</dbReference>
<keyword evidence="10 21" id="KW-1133">Transmembrane helix</keyword>
<dbReference type="InterPro" id="IPR040445">
    <property type="entry name" value="Kir_TM"/>
</dbReference>
<dbReference type="OrthoDB" id="273257at2759"/>
<evidence type="ECO:0000256" key="4">
    <source>
        <dbReference type="ARBA" id="ARBA00022475"/>
    </source>
</evidence>
<name>A0A6P7Z8V6_9AMPH</name>
<evidence type="ECO:0000256" key="2">
    <source>
        <dbReference type="ARBA" id="ARBA00004236"/>
    </source>
</evidence>
<gene>
    <name evidence="25" type="primary">KCNJ13</name>
</gene>
<evidence type="ECO:0000259" key="22">
    <source>
        <dbReference type="Pfam" id="PF01007"/>
    </source>
</evidence>
<evidence type="ECO:0000256" key="11">
    <source>
        <dbReference type="ARBA" id="ARBA00023065"/>
    </source>
</evidence>
<dbReference type="GO" id="GO:1990573">
    <property type="term" value="P:potassium ion import across plasma membrane"/>
    <property type="evidence" value="ECO:0007669"/>
    <property type="project" value="TreeGrafter"/>
</dbReference>
<evidence type="ECO:0000256" key="6">
    <source>
        <dbReference type="ARBA" id="ARBA00022553"/>
    </source>
</evidence>
<dbReference type="InParanoid" id="A0A6P7Z8V6"/>
<feature type="transmembrane region" description="Helical" evidence="21">
    <location>
        <begin position="56"/>
        <end position="79"/>
    </location>
</feature>
<dbReference type="InterPro" id="IPR041647">
    <property type="entry name" value="IRK_C"/>
</dbReference>
<dbReference type="InterPro" id="IPR008062">
    <property type="entry name" value="KCNJ13"/>
</dbReference>
<feature type="transmembrane region" description="Helical" evidence="21">
    <location>
        <begin position="135"/>
        <end position="159"/>
    </location>
</feature>
<accession>A0A6P7Z8V6</accession>
<keyword evidence="7 20" id="KW-0812">Transmembrane</keyword>
<dbReference type="GO" id="GO:0034765">
    <property type="term" value="P:regulation of monoatomic ion transmembrane transport"/>
    <property type="evidence" value="ECO:0007669"/>
    <property type="project" value="TreeGrafter"/>
</dbReference>
<evidence type="ECO:0000256" key="9">
    <source>
        <dbReference type="ARBA" id="ARBA00022958"/>
    </source>
</evidence>
<reference evidence="25" key="1">
    <citation type="submission" date="2025-08" db="UniProtKB">
        <authorList>
            <consortium name="RefSeq"/>
        </authorList>
    </citation>
    <scope>IDENTIFICATION</scope>
</reference>
<comment type="function">
    <text evidence="15">Inward rectifier potassium channels are characterized by a greater tendency to allow potassium to flow into the cell rather than out of it. Their voltage dependence is regulated by the concentration of extracellular potassium; as external potassium is raised, the voltage range of the channel opening shifts to more positive voltages. The inward rectification is mainly due to the blockage of outward current by internal magnesium. KCNJ13 has a very low single channel conductance, low sensitivity to block by external barium and cesium, and no dependence of its inward rectification properties on the internal blocking particle magnesium.</text>
</comment>
<evidence type="ECO:0000256" key="20">
    <source>
        <dbReference type="RuleBase" id="RU003822"/>
    </source>
</evidence>